<reference evidence="8 9" key="1">
    <citation type="journal article" date="2019" name="Sci. Rep.">
        <title>Comparative genomics of chytrid fungi reveal insights into the obligate biotrophic and pathogenic lifestyle of Synchytrium endobioticum.</title>
        <authorList>
            <person name="van de Vossenberg B.T.L.H."/>
            <person name="Warris S."/>
            <person name="Nguyen H.D.T."/>
            <person name="van Gent-Pelzer M.P.E."/>
            <person name="Joly D.L."/>
            <person name="van de Geest H.C."/>
            <person name="Bonants P.J.M."/>
            <person name="Smith D.S."/>
            <person name="Levesque C.A."/>
            <person name="van der Lee T.A.J."/>
        </authorList>
    </citation>
    <scope>NUCLEOTIDE SEQUENCE [LARGE SCALE GENOMIC DNA]</scope>
    <source>
        <strain evidence="8 9">CBS 675.73</strain>
    </source>
</reference>
<dbReference type="InterPro" id="IPR001487">
    <property type="entry name" value="Bromodomain"/>
</dbReference>
<evidence type="ECO:0000256" key="2">
    <source>
        <dbReference type="ARBA" id="ARBA00009064"/>
    </source>
</evidence>
<dbReference type="EMBL" id="QEAP01000107">
    <property type="protein sequence ID" value="TPX74808.1"/>
    <property type="molecule type" value="Genomic_DNA"/>
</dbReference>
<proteinExistence type="inferred from homology"/>
<gene>
    <name evidence="8" type="ORF">CcCBS67573_g03915</name>
</gene>
<dbReference type="SUPFAM" id="SSF47370">
    <property type="entry name" value="Bromodomain"/>
    <property type="match status" value="1"/>
</dbReference>
<evidence type="ECO:0000256" key="5">
    <source>
        <dbReference type="PROSITE-ProRule" id="PRU00035"/>
    </source>
</evidence>
<dbReference type="GO" id="GO:0051123">
    <property type="term" value="P:RNA polymerase II preinitiation complex assembly"/>
    <property type="evidence" value="ECO:0007669"/>
    <property type="project" value="TreeGrafter"/>
</dbReference>
<dbReference type="GO" id="GO:0017025">
    <property type="term" value="F:TBP-class protein binding"/>
    <property type="evidence" value="ECO:0007669"/>
    <property type="project" value="InterPro"/>
</dbReference>
<feature type="region of interest" description="Disordered" evidence="6">
    <location>
        <begin position="847"/>
        <end position="896"/>
    </location>
</feature>
<keyword evidence="4" id="KW-0539">Nucleus</keyword>
<dbReference type="STRING" id="246404.A0A507FHH7"/>
<dbReference type="PROSITE" id="PS00633">
    <property type="entry name" value="BROMODOMAIN_1"/>
    <property type="match status" value="1"/>
</dbReference>
<organism evidence="8 9">
    <name type="scientific">Chytriomyces confervae</name>
    <dbReference type="NCBI Taxonomy" id="246404"/>
    <lineage>
        <taxon>Eukaryota</taxon>
        <taxon>Fungi</taxon>
        <taxon>Fungi incertae sedis</taxon>
        <taxon>Chytridiomycota</taxon>
        <taxon>Chytridiomycota incertae sedis</taxon>
        <taxon>Chytridiomycetes</taxon>
        <taxon>Chytridiales</taxon>
        <taxon>Chytriomycetaceae</taxon>
        <taxon>Chytriomyces</taxon>
    </lineage>
</organism>
<dbReference type="InterPro" id="IPR022591">
    <property type="entry name" value="TAF1_HAT_dom"/>
</dbReference>
<dbReference type="InterPro" id="IPR040240">
    <property type="entry name" value="TAF1"/>
</dbReference>
<dbReference type="Gene3D" id="1.20.920.10">
    <property type="entry name" value="Bromodomain-like"/>
    <property type="match status" value="1"/>
</dbReference>
<dbReference type="PANTHER" id="PTHR13900">
    <property type="entry name" value="TRANSCRIPTION INITIATION FACTOR TFIID"/>
    <property type="match status" value="1"/>
</dbReference>
<accession>A0A507FHH7</accession>
<protein>
    <recommendedName>
        <fullName evidence="7">Bromo domain-containing protein</fullName>
    </recommendedName>
</protein>
<evidence type="ECO:0000256" key="1">
    <source>
        <dbReference type="ARBA" id="ARBA00004123"/>
    </source>
</evidence>
<feature type="compositionally biased region" description="Acidic residues" evidence="6">
    <location>
        <begin position="751"/>
        <end position="763"/>
    </location>
</feature>
<name>A0A507FHH7_9FUNG</name>
<keyword evidence="3 5" id="KW-0103">Bromodomain</keyword>
<dbReference type="PRINTS" id="PR00503">
    <property type="entry name" value="BROMODOMAIN"/>
</dbReference>
<dbReference type="Pfam" id="PF12157">
    <property type="entry name" value="DUF3591"/>
    <property type="match status" value="1"/>
</dbReference>
<dbReference type="InterPro" id="IPR018359">
    <property type="entry name" value="Bromodomain_CS"/>
</dbReference>
<dbReference type="PROSITE" id="PS50014">
    <property type="entry name" value="BROMODOMAIN_2"/>
    <property type="match status" value="1"/>
</dbReference>
<evidence type="ECO:0000313" key="9">
    <source>
        <dbReference type="Proteomes" id="UP000320333"/>
    </source>
</evidence>
<keyword evidence="9" id="KW-1185">Reference proteome</keyword>
<evidence type="ECO:0000259" key="7">
    <source>
        <dbReference type="PROSITE" id="PS50014"/>
    </source>
</evidence>
<dbReference type="PANTHER" id="PTHR13900:SF0">
    <property type="entry name" value="TRANSCRIPTION INITIATION FACTOR TFIID SUBUNIT 1"/>
    <property type="match status" value="1"/>
</dbReference>
<evidence type="ECO:0000313" key="8">
    <source>
        <dbReference type="EMBL" id="TPX74808.1"/>
    </source>
</evidence>
<dbReference type="AlphaFoldDB" id="A0A507FHH7"/>
<evidence type="ECO:0000256" key="3">
    <source>
        <dbReference type="ARBA" id="ARBA00023117"/>
    </source>
</evidence>
<comment type="subcellular location">
    <subcellularLocation>
        <location evidence="1">Nucleus</location>
    </subcellularLocation>
</comment>
<dbReference type="GO" id="GO:0005669">
    <property type="term" value="C:transcription factor TFIID complex"/>
    <property type="evidence" value="ECO:0007669"/>
    <property type="project" value="InterPro"/>
</dbReference>
<dbReference type="InterPro" id="IPR036427">
    <property type="entry name" value="Bromodomain-like_sf"/>
</dbReference>
<evidence type="ECO:0000256" key="4">
    <source>
        <dbReference type="ARBA" id="ARBA00023242"/>
    </source>
</evidence>
<feature type="region of interest" description="Disordered" evidence="6">
    <location>
        <begin position="355"/>
        <end position="376"/>
    </location>
</feature>
<sequence length="1048" mass="119580">MDSDDYDSDEHAAQDDDVGTDITSNLAISQPQPHSQLLWNPLLPQSIQLEPQSAQSAPIVISNDYVIQSPRKSTQIEQQKKLKDWDAFDNDSDSESNADQSSQKLLKFSDLFAPKLKFVKPQIKKTFKKASHRQGYVLSRNDVDVFLGRVSQPTTLTDSWGIYRARKWKEELEEREIFEDKVLPSSMDPVVLDQWEDKILWDDEEEDSTRNKSADAIKEAREEQSRLLIRNTALDSELWTDAIIWDDEDNFVPPPIIFNDPTIVNDLKNWATDETSANPIKRYQGAPVMDRFNLSNDMFYVNSHKREHVRQSQGSAILKHSRAAVEMLWPHYKTQLNTQELRDFHRPPIKFSPGEEAHFSRCKSAKKKRDTDPLDDYMNLTNRDTNNYVLLEYSEEYPPILSNFGMGTLLQNFYRKENEKDLTVPKLPIGQHSPLEKIDASPFNNFGDVSPGDVIQGITNNLIRAPIWQHVIPPTDFLLIRHTHNGKVKWYLRDVPFLFVVGQTYPQQEVPRPQSRKVLNLMKARLHSIAFRLMLNNANNRLWYENLKRYFADQPDSEVRARLREVAQNWKKGENTGWYKVKQSRVLPTEEELQKIITPEWCCLLEAAFAGEQRLKDIGYASLDLGAGGGGGGGEEGGEEQEDSSTDLEIQMAPWIWSKNFVMTIQGKGMVQLYGGGDPTGIGEGFSFIRQSMKEMFYREGEAPPKDAPVTPKNLIRFSYAEQQVVYKEEIRRIWNAQVKSLSSKKAVDLPTEEELGAEDDLEDDKRDDMNEDKLLPQIGPIQPKDDDAISIAGSVESSAVKKNRKLIINRLVRGPNGQMITKSETISDPRVINAYLREAYVRKQKKEQDALGEVAEEDGRKRKRKPQDSVAPSHPNMPPSAMKRPDSSGPSNQPLKLKFSIKSAEPEEALNRMFDKVVSEHIAHPMSFVFCNPVDPLAFPDYHVMIQNPICLEDMKQKCVSLVYRNAASLVNDMQLLYQNCVQYNGPQNPLTDVALGLMNKTRKAMRQMAAEVTRLENEITAKFGSNQDNDFPDAADIEEELLAFLG</sequence>
<feature type="compositionally biased region" description="Basic and acidic residues" evidence="6">
    <location>
        <begin position="764"/>
        <end position="775"/>
    </location>
</feature>
<dbReference type="GO" id="GO:0004402">
    <property type="term" value="F:histone acetyltransferase activity"/>
    <property type="evidence" value="ECO:0007669"/>
    <property type="project" value="InterPro"/>
</dbReference>
<comment type="caution">
    <text evidence="8">The sequence shown here is derived from an EMBL/GenBank/DDBJ whole genome shotgun (WGS) entry which is preliminary data.</text>
</comment>
<feature type="region of interest" description="Disordered" evidence="6">
    <location>
        <begin position="746"/>
        <end position="787"/>
    </location>
</feature>
<feature type="region of interest" description="Disordered" evidence="6">
    <location>
        <begin position="1"/>
        <end position="29"/>
    </location>
</feature>
<dbReference type="OrthoDB" id="5752at2759"/>
<comment type="similarity">
    <text evidence="2">Belongs to the TAF1 family.</text>
</comment>
<evidence type="ECO:0000256" key="6">
    <source>
        <dbReference type="SAM" id="MobiDB-lite"/>
    </source>
</evidence>
<feature type="domain" description="Bromo" evidence="7">
    <location>
        <begin position="923"/>
        <end position="993"/>
    </location>
</feature>
<dbReference type="Pfam" id="PF00439">
    <property type="entry name" value="Bromodomain"/>
    <property type="match status" value="1"/>
</dbReference>
<dbReference type="GO" id="GO:0016251">
    <property type="term" value="F:RNA polymerase II general transcription initiation factor activity"/>
    <property type="evidence" value="ECO:0007669"/>
    <property type="project" value="InterPro"/>
</dbReference>
<dbReference type="Proteomes" id="UP000320333">
    <property type="component" value="Unassembled WGS sequence"/>
</dbReference>
<dbReference type="SMART" id="SM00297">
    <property type="entry name" value="BROMO"/>
    <property type="match status" value="1"/>
</dbReference>